<dbReference type="OrthoDB" id="5331848at2759"/>
<dbReference type="PANTHER" id="PTHR33048">
    <property type="entry name" value="PTH11-LIKE INTEGRAL MEMBRANE PROTEIN (AFU_ORTHOLOGUE AFUA_5G11245)"/>
    <property type="match status" value="1"/>
</dbReference>
<evidence type="ECO:0000256" key="4">
    <source>
        <dbReference type="ARBA" id="ARBA00023136"/>
    </source>
</evidence>
<keyword evidence="3 6" id="KW-1133">Transmembrane helix</keyword>
<feature type="transmembrane region" description="Helical" evidence="6">
    <location>
        <begin position="226"/>
        <end position="244"/>
    </location>
</feature>
<feature type="transmembrane region" description="Helical" evidence="6">
    <location>
        <begin position="190"/>
        <end position="214"/>
    </location>
</feature>
<feature type="transmembrane region" description="Helical" evidence="6">
    <location>
        <begin position="143"/>
        <end position="170"/>
    </location>
</feature>
<evidence type="ECO:0000313" key="9">
    <source>
        <dbReference type="Proteomes" id="UP000799750"/>
    </source>
</evidence>
<organism evidence="8 9">
    <name type="scientific">Lophium mytilinum</name>
    <dbReference type="NCBI Taxonomy" id="390894"/>
    <lineage>
        <taxon>Eukaryota</taxon>
        <taxon>Fungi</taxon>
        <taxon>Dikarya</taxon>
        <taxon>Ascomycota</taxon>
        <taxon>Pezizomycotina</taxon>
        <taxon>Dothideomycetes</taxon>
        <taxon>Pleosporomycetidae</taxon>
        <taxon>Mytilinidiales</taxon>
        <taxon>Mytilinidiaceae</taxon>
        <taxon>Lophium</taxon>
    </lineage>
</organism>
<dbReference type="Proteomes" id="UP000799750">
    <property type="component" value="Unassembled WGS sequence"/>
</dbReference>
<protein>
    <recommendedName>
        <fullName evidence="7">Rhodopsin domain-containing protein</fullName>
    </recommendedName>
</protein>
<dbReference type="AlphaFoldDB" id="A0A6A6QGD0"/>
<sequence length="383" mass="42354">MDDFTDLNHFINQATAAAWPFFIIATIVFAMRTISRIFYSEAAAGWEDYIISVSWVSPLPPYQTSHGTNRAKVFDVVRMVTFQIALSATSRVDTNNLPNTVPDATFWSVFTDAWSFLSVTLPKVGVAFLFIRIFRPKPWTRTIILSLALGLFAVCIAGFFICFVQCNPIAGQWNPYKYPETKCWPRDVQIIYALVGSSSSAALDLGFAIYPGFVIWNLQLPRWKKVSTIGLMSLGIAAFIFAVVKVSSNATLLGDPTLNQLYTRALHIGLWNSIENDFVLIAACLPSVRPLLKAWGVVTRAKVSQFAATKPSATDSSADSQRSLNRCSSIVGVDSEQALELAQKKQAPRPMSQAIHVRYDVELQRERGGLGGSGLPTYDFEGK</sequence>
<dbReference type="InterPro" id="IPR052337">
    <property type="entry name" value="SAT4-like"/>
</dbReference>
<evidence type="ECO:0000256" key="3">
    <source>
        <dbReference type="ARBA" id="ARBA00022989"/>
    </source>
</evidence>
<dbReference type="Pfam" id="PF20684">
    <property type="entry name" value="Fung_rhodopsin"/>
    <property type="match status" value="1"/>
</dbReference>
<keyword evidence="2 6" id="KW-0812">Transmembrane</keyword>
<gene>
    <name evidence="8" type="ORF">BU16DRAFT_595958</name>
</gene>
<evidence type="ECO:0000259" key="7">
    <source>
        <dbReference type="Pfam" id="PF20684"/>
    </source>
</evidence>
<feature type="transmembrane region" description="Helical" evidence="6">
    <location>
        <begin position="113"/>
        <end position="131"/>
    </location>
</feature>
<dbReference type="InterPro" id="IPR049326">
    <property type="entry name" value="Rhodopsin_dom_fungi"/>
</dbReference>
<dbReference type="PANTHER" id="PTHR33048:SF155">
    <property type="entry name" value="INTEGRAL MEMBRANE PROTEIN"/>
    <property type="match status" value="1"/>
</dbReference>
<reference evidence="8" key="1">
    <citation type="journal article" date="2020" name="Stud. Mycol.">
        <title>101 Dothideomycetes genomes: a test case for predicting lifestyles and emergence of pathogens.</title>
        <authorList>
            <person name="Haridas S."/>
            <person name="Albert R."/>
            <person name="Binder M."/>
            <person name="Bloem J."/>
            <person name="Labutti K."/>
            <person name="Salamov A."/>
            <person name="Andreopoulos B."/>
            <person name="Baker S."/>
            <person name="Barry K."/>
            <person name="Bills G."/>
            <person name="Bluhm B."/>
            <person name="Cannon C."/>
            <person name="Castanera R."/>
            <person name="Culley D."/>
            <person name="Daum C."/>
            <person name="Ezra D."/>
            <person name="Gonzalez J."/>
            <person name="Henrissat B."/>
            <person name="Kuo A."/>
            <person name="Liang C."/>
            <person name="Lipzen A."/>
            <person name="Lutzoni F."/>
            <person name="Magnuson J."/>
            <person name="Mondo S."/>
            <person name="Nolan M."/>
            <person name="Ohm R."/>
            <person name="Pangilinan J."/>
            <person name="Park H.-J."/>
            <person name="Ramirez L."/>
            <person name="Alfaro M."/>
            <person name="Sun H."/>
            <person name="Tritt A."/>
            <person name="Yoshinaga Y."/>
            <person name="Zwiers L.-H."/>
            <person name="Turgeon B."/>
            <person name="Goodwin S."/>
            <person name="Spatafora J."/>
            <person name="Crous P."/>
            <person name="Grigoriev I."/>
        </authorList>
    </citation>
    <scope>NUCLEOTIDE SEQUENCE</scope>
    <source>
        <strain evidence="8">CBS 269.34</strain>
    </source>
</reference>
<feature type="domain" description="Rhodopsin" evidence="7">
    <location>
        <begin position="31"/>
        <end position="293"/>
    </location>
</feature>
<evidence type="ECO:0000256" key="2">
    <source>
        <dbReference type="ARBA" id="ARBA00022692"/>
    </source>
</evidence>
<keyword evidence="4 6" id="KW-0472">Membrane</keyword>
<comment type="subcellular location">
    <subcellularLocation>
        <location evidence="1">Membrane</location>
        <topology evidence="1">Multi-pass membrane protein</topology>
    </subcellularLocation>
</comment>
<dbReference type="GO" id="GO:0016020">
    <property type="term" value="C:membrane"/>
    <property type="evidence" value="ECO:0007669"/>
    <property type="project" value="UniProtKB-SubCell"/>
</dbReference>
<dbReference type="EMBL" id="MU004196">
    <property type="protein sequence ID" value="KAF2491169.1"/>
    <property type="molecule type" value="Genomic_DNA"/>
</dbReference>
<evidence type="ECO:0000256" key="5">
    <source>
        <dbReference type="ARBA" id="ARBA00038359"/>
    </source>
</evidence>
<evidence type="ECO:0000256" key="6">
    <source>
        <dbReference type="SAM" id="Phobius"/>
    </source>
</evidence>
<evidence type="ECO:0000256" key="1">
    <source>
        <dbReference type="ARBA" id="ARBA00004141"/>
    </source>
</evidence>
<evidence type="ECO:0000313" key="8">
    <source>
        <dbReference type="EMBL" id="KAF2491169.1"/>
    </source>
</evidence>
<comment type="similarity">
    <text evidence="5">Belongs to the SAT4 family.</text>
</comment>
<name>A0A6A6QGD0_9PEZI</name>
<proteinExistence type="inferred from homology"/>
<keyword evidence="9" id="KW-1185">Reference proteome</keyword>
<accession>A0A6A6QGD0</accession>